<sequence length="104" mass="12024">MDIQTFEWPHAIGTQGNLASNCCRLGPYAGIKFNLFEQLQTLANHTRRIVQVDGVRGFRGFRVHVRTRGAIPFEGIQFACYEYGKTYTTTRRWPHNKTHLQTKP</sequence>
<dbReference type="GeneID" id="20807683"/>
<organism evidence="1">
    <name type="scientific">Aphanomyces astaci</name>
    <name type="common">Crayfish plague agent</name>
    <dbReference type="NCBI Taxonomy" id="112090"/>
    <lineage>
        <taxon>Eukaryota</taxon>
        <taxon>Sar</taxon>
        <taxon>Stramenopiles</taxon>
        <taxon>Oomycota</taxon>
        <taxon>Saprolegniomycetes</taxon>
        <taxon>Saprolegniales</taxon>
        <taxon>Verrucalvaceae</taxon>
        <taxon>Aphanomyces</taxon>
    </lineage>
</organism>
<gene>
    <name evidence="1" type="ORF">H257_05687</name>
</gene>
<dbReference type="EMBL" id="KI913124">
    <property type="protein sequence ID" value="ETV81068.1"/>
    <property type="molecule type" value="Genomic_DNA"/>
</dbReference>
<name>W4GQD8_APHAT</name>
<reference evidence="1" key="1">
    <citation type="submission" date="2013-12" db="EMBL/GenBank/DDBJ databases">
        <title>The Genome Sequence of Aphanomyces astaci APO3.</title>
        <authorList>
            <consortium name="The Broad Institute Genomics Platform"/>
            <person name="Russ C."/>
            <person name="Tyler B."/>
            <person name="van West P."/>
            <person name="Dieguez-Uribeondo J."/>
            <person name="Young S.K."/>
            <person name="Zeng Q."/>
            <person name="Gargeya S."/>
            <person name="Fitzgerald M."/>
            <person name="Abouelleil A."/>
            <person name="Alvarado L."/>
            <person name="Chapman S.B."/>
            <person name="Gainer-Dewar J."/>
            <person name="Goldberg J."/>
            <person name="Griggs A."/>
            <person name="Gujja S."/>
            <person name="Hansen M."/>
            <person name="Howarth C."/>
            <person name="Imamovic A."/>
            <person name="Ireland A."/>
            <person name="Larimer J."/>
            <person name="McCowan C."/>
            <person name="Murphy C."/>
            <person name="Pearson M."/>
            <person name="Poon T.W."/>
            <person name="Priest M."/>
            <person name="Roberts A."/>
            <person name="Saif S."/>
            <person name="Shea T."/>
            <person name="Sykes S."/>
            <person name="Wortman J."/>
            <person name="Nusbaum C."/>
            <person name="Birren B."/>
        </authorList>
    </citation>
    <scope>NUCLEOTIDE SEQUENCE [LARGE SCALE GENOMIC DNA]</scope>
    <source>
        <strain evidence="1">APO3</strain>
    </source>
</reference>
<dbReference type="AlphaFoldDB" id="W4GQD8"/>
<protein>
    <submittedName>
        <fullName evidence="1">Uncharacterized protein</fullName>
    </submittedName>
</protein>
<evidence type="ECO:0000313" key="1">
    <source>
        <dbReference type="EMBL" id="ETV81068.1"/>
    </source>
</evidence>
<accession>W4GQD8</accession>
<dbReference type="RefSeq" id="XP_009828926.1">
    <property type="nucleotide sequence ID" value="XM_009830624.1"/>
</dbReference>
<dbReference type="VEuPathDB" id="FungiDB:H257_05687"/>
<proteinExistence type="predicted"/>